<accession>A0ACD1E3K8</accession>
<proteinExistence type="predicted"/>
<reference evidence="1" key="1">
    <citation type="submission" date="2021-06" db="EMBL/GenBank/DDBJ databases">
        <authorList>
            <person name="Ellington A.J."/>
            <person name="Bryan N.C."/>
            <person name="Christner B.C."/>
            <person name="Reisch C.R."/>
        </authorList>
    </citation>
    <scope>NUCLEOTIDE SEQUENCE</scope>
    <source>
        <strain evidence="1">L6-1</strain>
    </source>
</reference>
<name>A0ACD1E3K8_9MICO</name>
<evidence type="ECO:0000313" key="2">
    <source>
        <dbReference type="Proteomes" id="UP000681794"/>
    </source>
</evidence>
<evidence type="ECO:0000313" key="1">
    <source>
        <dbReference type="EMBL" id="QWS33558.1"/>
    </source>
</evidence>
<keyword evidence="2" id="KW-1185">Reference proteome</keyword>
<organism evidence="1 2">
    <name type="scientific">Curtobacterium aetherium</name>
    <dbReference type="NCBI Taxonomy" id="2841594"/>
    <lineage>
        <taxon>Bacteria</taxon>
        <taxon>Bacillati</taxon>
        <taxon>Actinomycetota</taxon>
        <taxon>Actinomycetes</taxon>
        <taxon>Micrococcales</taxon>
        <taxon>Microbacteriaceae</taxon>
        <taxon>Curtobacterium</taxon>
    </lineage>
</organism>
<dbReference type="Proteomes" id="UP000681794">
    <property type="component" value="Chromosome"/>
</dbReference>
<protein>
    <submittedName>
        <fullName evidence="1">Uncharacterized protein</fullName>
    </submittedName>
</protein>
<sequence>MQVDSGLRRCHFSRSSTGVGTSANQVEHRSPDCGSLVMSGGLTTEAAEKKADEVEIGERYDVEIDGQ</sequence>
<dbReference type="EMBL" id="CP076544">
    <property type="protein sequence ID" value="QWS33558.1"/>
    <property type="molecule type" value="Genomic_DNA"/>
</dbReference>
<gene>
    <name evidence="1" type="ORF">KM842_15225</name>
</gene>